<dbReference type="EMBL" id="SDHX01000002">
    <property type="protein sequence ID" value="RXK53877.1"/>
    <property type="molecule type" value="Genomic_DNA"/>
</dbReference>
<evidence type="ECO:0000313" key="1">
    <source>
        <dbReference type="EMBL" id="RXK53877.1"/>
    </source>
</evidence>
<proteinExistence type="predicted"/>
<dbReference type="OrthoDB" id="140419at2"/>
<dbReference type="AlphaFoldDB" id="A0A4Q1C656"/>
<protein>
    <recommendedName>
        <fullName evidence="3">DUF885 domain-containing protein</fullName>
    </recommendedName>
</protein>
<evidence type="ECO:0000313" key="2">
    <source>
        <dbReference type="Proteomes" id="UP000290218"/>
    </source>
</evidence>
<reference evidence="1 2" key="1">
    <citation type="submission" date="2019-01" db="EMBL/GenBank/DDBJ databases">
        <title>Lacunisphaera sp. strain TWA-58.</title>
        <authorList>
            <person name="Chen W.-M."/>
        </authorList>
    </citation>
    <scope>NUCLEOTIDE SEQUENCE [LARGE SCALE GENOMIC DNA]</scope>
    <source>
        <strain evidence="1 2">TWA-58</strain>
    </source>
</reference>
<accession>A0A4Q1C656</accession>
<evidence type="ECO:0008006" key="3">
    <source>
        <dbReference type="Google" id="ProtNLM"/>
    </source>
</evidence>
<gene>
    <name evidence="1" type="ORF">ESB00_14260</name>
</gene>
<name>A0A4Q1C656_9BACT</name>
<comment type="caution">
    <text evidence="1">The sequence shown here is derived from an EMBL/GenBank/DDBJ whole genome shotgun (WGS) entry which is preliminary data.</text>
</comment>
<sequence length="410" mass="45698">MAYAQPALDPLAESYVRLALAAGVHDGDYVDAYSGPTEWRTAAEAEKLPLAEVRSRLERLGAGLARVDAASFDRLQHMRHAYLAKQVQALSTRLAHVAGEKFSFDEESRLIYDTVAPHHDTAHYDAVLAELDQALPGDGTVAARFQAFRNRFIISPEKLDAVFQAAVAEARARTLKRIPLPADEKFTLEYVTGKPWAGYNWYQGSAHSRIQINTDLPIFIDRAVDLAAHEGYPGHHVYGTLIEQKLMKERGWVEFSVNPLFGPSAIIAEGTANYGIIVAFPGTEKLAFERDVLFPLAGLDPALADDYYRVLGLTKKLSFAGNEAARDYLDGRITAAECAARLEKYSLMEPARAQQYLRFIEKYRSYVITYNHGLKLVSDWVEARSQGDSAMRWELFTELISTPQLPSGLK</sequence>
<dbReference type="Proteomes" id="UP000290218">
    <property type="component" value="Unassembled WGS sequence"/>
</dbReference>
<organism evidence="1 2">
    <name type="scientific">Oleiharenicola lentus</name>
    <dbReference type="NCBI Taxonomy" id="2508720"/>
    <lineage>
        <taxon>Bacteria</taxon>
        <taxon>Pseudomonadati</taxon>
        <taxon>Verrucomicrobiota</taxon>
        <taxon>Opitutia</taxon>
        <taxon>Opitutales</taxon>
        <taxon>Opitutaceae</taxon>
        <taxon>Oleiharenicola</taxon>
    </lineage>
</organism>
<keyword evidence="2" id="KW-1185">Reference proteome</keyword>